<organism evidence="1 2">
    <name type="scientific">Caballeronia arvi</name>
    <dbReference type="NCBI Taxonomy" id="1777135"/>
    <lineage>
        <taxon>Bacteria</taxon>
        <taxon>Pseudomonadati</taxon>
        <taxon>Pseudomonadota</taxon>
        <taxon>Betaproteobacteria</taxon>
        <taxon>Burkholderiales</taxon>
        <taxon>Burkholderiaceae</taxon>
        <taxon>Caballeronia</taxon>
    </lineage>
</organism>
<sequence>MRPKSSEADSVLARALVERLVRCEESLCRQNALVEQLAADKRCDAVHIGTLASIELTYELLFSLWTRASSSAAASNAALSPSLRNR</sequence>
<accession>A0A158KYF2</accession>
<evidence type="ECO:0000313" key="1">
    <source>
        <dbReference type="EMBL" id="SAL86186.1"/>
    </source>
</evidence>
<proteinExistence type="predicted"/>
<dbReference type="AlphaFoldDB" id="A0A158KYF2"/>
<evidence type="ECO:0000313" key="2">
    <source>
        <dbReference type="Proteomes" id="UP000055019"/>
    </source>
</evidence>
<gene>
    <name evidence="1" type="ORF">AWB74_07601</name>
</gene>
<dbReference type="Proteomes" id="UP000055019">
    <property type="component" value="Unassembled WGS sequence"/>
</dbReference>
<dbReference type="EMBL" id="FCOM02000069">
    <property type="protein sequence ID" value="SAL86186.1"/>
    <property type="molecule type" value="Genomic_DNA"/>
</dbReference>
<protein>
    <submittedName>
        <fullName evidence="1">Uncharacterized protein</fullName>
    </submittedName>
</protein>
<keyword evidence="2" id="KW-1185">Reference proteome</keyword>
<reference evidence="1" key="1">
    <citation type="submission" date="2016-01" db="EMBL/GenBank/DDBJ databases">
        <authorList>
            <person name="Peeters C."/>
        </authorList>
    </citation>
    <scope>NUCLEOTIDE SEQUENCE [LARGE SCALE GENOMIC DNA]</scope>
    <source>
        <strain evidence="1">LMG 29317</strain>
    </source>
</reference>
<name>A0A158KYF2_9BURK</name>
<comment type="caution">
    <text evidence="1">The sequence shown here is derived from an EMBL/GenBank/DDBJ whole genome shotgun (WGS) entry which is preliminary data.</text>
</comment>